<dbReference type="AlphaFoldDB" id="A0A1H3KB50"/>
<evidence type="ECO:0000256" key="1">
    <source>
        <dbReference type="SAM" id="Phobius"/>
    </source>
</evidence>
<feature type="transmembrane region" description="Helical" evidence="1">
    <location>
        <begin position="20"/>
        <end position="37"/>
    </location>
</feature>
<dbReference type="OrthoDB" id="2943632at2"/>
<protein>
    <submittedName>
        <fullName evidence="2">YrhC-like protein</fullName>
    </submittedName>
</protein>
<keyword evidence="1" id="KW-0472">Membrane</keyword>
<dbReference type="Pfam" id="PF14143">
    <property type="entry name" value="YrhC"/>
    <property type="match status" value="1"/>
</dbReference>
<dbReference type="EMBL" id="FNPI01000002">
    <property type="protein sequence ID" value="SDY49447.1"/>
    <property type="molecule type" value="Genomic_DNA"/>
</dbReference>
<evidence type="ECO:0000313" key="2">
    <source>
        <dbReference type="EMBL" id="SDY49447.1"/>
    </source>
</evidence>
<sequence>MTDEKKLADLKNKVADHKRFAFILLALSGFLSIGLVIPNDAIADGQHGKMVGLIVALLISAFFFHKSAMKTQRIVNEEE</sequence>
<keyword evidence="3" id="KW-1185">Reference proteome</keyword>
<dbReference type="InterPro" id="IPR025418">
    <property type="entry name" value="YrhC-like"/>
</dbReference>
<accession>A0A1H3KB50</accession>
<keyword evidence="1" id="KW-1133">Transmembrane helix</keyword>
<dbReference type="Proteomes" id="UP000198935">
    <property type="component" value="Unassembled WGS sequence"/>
</dbReference>
<name>A0A1H3KB50_9BACI</name>
<organism evidence="2 3">
    <name type="scientific">Evansella caseinilytica</name>
    <dbReference type="NCBI Taxonomy" id="1503961"/>
    <lineage>
        <taxon>Bacteria</taxon>
        <taxon>Bacillati</taxon>
        <taxon>Bacillota</taxon>
        <taxon>Bacilli</taxon>
        <taxon>Bacillales</taxon>
        <taxon>Bacillaceae</taxon>
        <taxon>Evansella</taxon>
    </lineage>
</organism>
<reference evidence="3" key="1">
    <citation type="submission" date="2016-10" db="EMBL/GenBank/DDBJ databases">
        <authorList>
            <person name="Varghese N."/>
            <person name="Submissions S."/>
        </authorList>
    </citation>
    <scope>NUCLEOTIDE SEQUENCE [LARGE SCALE GENOMIC DNA]</scope>
    <source>
        <strain evidence="3">SP</strain>
    </source>
</reference>
<keyword evidence="1" id="KW-0812">Transmembrane</keyword>
<gene>
    <name evidence="2" type="ORF">SAMN05421736_102102</name>
</gene>
<evidence type="ECO:0000313" key="3">
    <source>
        <dbReference type="Proteomes" id="UP000198935"/>
    </source>
</evidence>
<feature type="transmembrane region" description="Helical" evidence="1">
    <location>
        <begin position="49"/>
        <end position="65"/>
    </location>
</feature>
<proteinExistence type="predicted"/>